<dbReference type="EMBL" id="JAODUO010000248">
    <property type="protein sequence ID" value="KAK2184948.1"/>
    <property type="molecule type" value="Genomic_DNA"/>
</dbReference>
<evidence type="ECO:0000256" key="15">
    <source>
        <dbReference type="ARBA" id="ARBA00051921"/>
    </source>
</evidence>
<evidence type="ECO:0000256" key="11">
    <source>
        <dbReference type="ARBA" id="ARBA00049090"/>
    </source>
</evidence>
<name>A0AAD9NYS5_RIDPI</name>
<dbReference type="GO" id="GO:0005743">
    <property type="term" value="C:mitochondrial inner membrane"/>
    <property type="evidence" value="ECO:0007669"/>
    <property type="project" value="UniProtKB-SubCell"/>
</dbReference>
<keyword evidence="4 22" id="KW-0812">Transmembrane</keyword>
<keyword evidence="25" id="KW-1185">Reference proteome</keyword>
<evidence type="ECO:0000256" key="16">
    <source>
        <dbReference type="ARBA" id="ARBA00052673"/>
    </source>
</evidence>
<evidence type="ECO:0000256" key="21">
    <source>
        <dbReference type="ARBA" id="ARBA00080567"/>
    </source>
</evidence>
<evidence type="ECO:0000256" key="18">
    <source>
        <dbReference type="ARBA" id="ARBA00076491"/>
    </source>
</evidence>
<dbReference type="Pfam" id="PF00153">
    <property type="entry name" value="Mito_carr"/>
    <property type="match status" value="2"/>
</dbReference>
<feature type="repeat" description="Solcar" evidence="22">
    <location>
        <begin position="197"/>
        <end position="282"/>
    </location>
</feature>
<comment type="catalytic activity">
    <reaction evidence="11">
        <text>L-lysine(out) + L-arginine(in) = L-lysine(in) + L-arginine(out)</text>
        <dbReference type="Rhea" id="RHEA:70827"/>
        <dbReference type="ChEBI" id="CHEBI:32551"/>
        <dbReference type="ChEBI" id="CHEBI:32682"/>
    </reaction>
</comment>
<comment type="catalytic activity">
    <reaction evidence="13">
        <text>L-histidine(out) + L-arginine(in) = L-histidine(in) + L-arginine(out)</text>
        <dbReference type="Rhea" id="RHEA:71063"/>
        <dbReference type="ChEBI" id="CHEBI:32682"/>
        <dbReference type="ChEBI" id="CHEBI:57595"/>
    </reaction>
</comment>
<protein>
    <recommendedName>
        <fullName evidence="17">Mitochondrial basic amino acids transporter</fullName>
    </recommendedName>
    <alternativeName>
        <fullName evidence="21">Carnitine/acylcarnitine translocase-like</fullName>
    </alternativeName>
    <alternativeName>
        <fullName evidence="20">Mitochondrial carnitine/acylcarnitine carrier protein CACL</fullName>
    </alternativeName>
    <alternativeName>
        <fullName evidence="19">Mitochondrial ornithine transporter 3</fullName>
    </alternativeName>
    <alternativeName>
        <fullName evidence="18">Solute carrier family 25 member 29</fullName>
    </alternativeName>
</protein>
<dbReference type="GO" id="GO:0005289">
    <property type="term" value="F:high-affinity L-arginine transmembrane transporter activity"/>
    <property type="evidence" value="ECO:0007669"/>
    <property type="project" value="TreeGrafter"/>
</dbReference>
<accession>A0AAD9NYS5</accession>
<evidence type="ECO:0000256" key="14">
    <source>
        <dbReference type="ARBA" id="ARBA00051045"/>
    </source>
</evidence>
<evidence type="ECO:0000256" key="4">
    <source>
        <dbReference type="ARBA" id="ARBA00022692"/>
    </source>
</evidence>
<keyword evidence="3 23" id="KW-0813">Transport</keyword>
<dbReference type="PROSITE" id="PS50920">
    <property type="entry name" value="SOLCAR"/>
    <property type="match status" value="3"/>
</dbReference>
<dbReference type="SUPFAM" id="SSF103506">
    <property type="entry name" value="Mitochondrial carrier"/>
    <property type="match status" value="1"/>
</dbReference>
<dbReference type="InterPro" id="IPR018108">
    <property type="entry name" value="MCP_transmembrane"/>
</dbReference>
<evidence type="ECO:0000256" key="10">
    <source>
        <dbReference type="ARBA" id="ARBA00023136"/>
    </source>
</evidence>
<evidence type="ECO:0000256" key="23">
    <source>
        <dbReference type="RuleBase" id="RU000488"/>
    </source>
</evidence>
<dbReference type="FunFam" id="1.50.40.10:FF:000037">
    <property type="entry name" value="Solute carrier family 25 member 29"/>
    <property type="match status" value="1"/>
</dbReference>
<keyword evidence="10 22" id="KW-0472">Membrane</keyword>
<dbReference type="GO" id="GO:1990575">
    <property type="term" value="P:mitochondrial L-ornithine transmembrane transport"/>
    <property type="evidence" value="ECO:0007669"/>
    <property type="project" value="UniProtKB-ARBA"/>
</dbReference>
<keyword evidence="7" id="KW-0029">Amino-acid transport</keyword>
<reference evidence="24" key="1">
    <citation type="journal article" date="2023" name="Mol. Biol. Evol.">
        <title>Third-Generation Sequencing Reveals the Adaptive Role of the Epigenome in Three Deep-Sea Polychaetes.</title>
        <authorList>
            <person name="Perez M."/>
            <person name="Aroh O."/>
            <person name="Sun Y."/>
            <person name="Lan Y."/>
            <person name="Juniper S.K."/>
            <person name="Young C.R."/>
            <person name="Angers B."/>
            <person name="Qian P.Y."/>
        </authorList>
    </citation>
    <scope>NUCLEOTIDE SEQUENCE</scope>
    <source>
        <strain evidence="24">R07B-5</strain>
    </source>
</reference>
<evidence type="ECO:0000256" key="3">
    <source>
        <dbReference type="ARBA" id="ARBA00022448"/>
    </source>
</evidence>
<feature type="repeat" description="Solcar" evidence="22">
    <location>
        <begin position="76"/>
        <end position="172"/>
    </location>
</feature>
<dbReference type="AlphaFoldDB" id="A0AAD9NYS5"/>
<gene>
    <name evidence="24" type="ORF">NP493_242g01068</name>
</gene>
<dbReference type="PANTHER" id="PTHR45624:SF61">
    <property type="entry name" value="MITOCHONDRIAL BASIC AMINO ACIDS TRANSPORTER"/>
    <property type="match status" value="1"/>
</dbReference>
<dbReference type="Gene3D" id="1.50.40.10">
    <property type="entry name" value="Mitochondrial carrier domain"/>
    <property type="match status" value="1"/>
</dbReference>
<dbReference type="Proteomes" id="UP001209878">
    <property type="component" value="Unassembled WGS sequence"/>
</dbReference>
<comment type="catalytic activity">
    <reaction evidence="14">
        <text>L-homoarginine(in) + L-arginine(out) = L-homoarginine(out) + L-arginine(in)</text>
        <dbReference type="Rhea" id="RHEA:72799"/>
        <dbReference type="ChEBI" id="CHEBI:32682"/>
        <dbReference type="ChEBI" id="CHEBI:143006"/>
    </reaction>
</comment>
<evidence type="ECO:0000256" key="20">
    <source>
        <dbReference type="ARBA" id="ARBA00079387"/>
    </source>
</evidence>
<keyword evidence="6" id="KW-0999">Mitochondrion inner membrane</keyword>
<keyword evidence="9" id="KW-0496">Mitochondrion</keyword>
<comment type="catalytic activity">
    <reaction evidence="16">
        <text>N(omega)-methyl-L-arginine(in) + L-arginine(out) = N(omega)-methyl-L-arginine(out) + L-arginine(in)</text>
        <dbReference type="Rhea" id="RHEA:72803"/>
        <dbReference type="ChEBI" id="CHEBI:32682"/>
        <dbReference type="ChEBI" id="CHEBI:114953"/>
    </reaction>
</comment>
<evidence type="ECO:0000256" key="1">
    <source>
        <dbReference type="ARBA" id="ARBA00004448"/>
    </source>
</evidence>
<evidence type="ECO:0000256" key="9">
    <source>
        <dbReference type="ARBA" id="ARBA00023128"/>
    </source>
</evidence>
<evidence type="ECO:0000256" key="19">
    <source>
        <dbReference type="ARBA" id="ARBA00078745"/>
    </source>
</evidence>
<feature type="repeat" description="Solcar" evidence="22">
    <location>
        <begin position="1"/>
        <end position="71"/>
    </location>
</feature>
<dbReference type="InterPro" id="IPR050567">
    <property type="entry name" value="Mitochondrial_Carrier"/>
</dbReference>
<proteinExistence type="inferred from homology"/>
<evidence type="ECO:0000256" key="5">
    <source>
        <dbReference type="ARBA" id="ARBA00022737"/>
    </source>
</evidence>
<evidence type="ECO:0000313" key="24">
    <source>
        <dbReference type="EMBL" id="KAK2184948.1"/>
    </source>
</evidence>
<dbReference type="InterPro" id="IPR023395">
    <property type="entry name" value="MCP_dom_sf"/>
</dbReference>
<comment type="catalytic activity">
    <reaction evidence="15">
        <text>L-ornithine(in) + L-arginine(out) = L-ornithine(out) + L-arginine(in)</text>
        <dbReference type="Rhea" id="RHEA:34991"/>
        <dbReference type="ChEBI" id="CHEBI:32682"/>
        <dbReference type="ChEBI" id="CHEBI:46911"/>
    </reaction>
</comment>
<evidence type="ECO:0000256" key="2">
    <source>
        <dbReference type="ARBA" id="ARBA00006375"/>
    </source>
</evidence>
<evidence type="ECO:0000256" key="6">
    <source>
        <dbReference type="ARBA" id="ARBA00022792"/>
    </source>
</evidence>
<organism evidence="24 25">
    <name type="scientific">Ridgeia piscesae</name>
    <name type="common">Tubeworm</name>
    <dbReference type="NCBI Taxonomy" id="27915"/>
    <lineage>
        <taxon>Eukaryota</taxon>
        <taxon>Metazoa</taxon>
        <taxon>Spiralia</taxon>
        <taxon>Lophotrochozoa</taxon>
        <taxon>Annelida</taxon>
        <taxon>Polychaeta</taxon>
        <taxon>Sedentaria</taxon>
        <taxon>Canalipalpata</taxon>
        <taxon>Sabellida</taxon>
        <taxon>Siboglinidae</taxon>
        <taxon>Ridgeia</taxon>
    </lineage>
</organism>
<comment type="caution">
    <text evidence="24">The sequence shown here is derived from an EMBL/GenBank/DDBJ whole genome shotgun (WGS) entry which is preliminary data.</text>
</comment>
<evidence type="ECO:0000313" key="25">
    <source>
        <dbReference type="Proteomes" id="UP001209878"/>
    </source>
</evidence>
<comment type="catalytic activity">
    <reaction evidence="12">
        <text>L-histidine(out) = L-histidine(in)</text>
        <dbReference type="Rhea" id="RHEA:72807"/>
        <dbReference type="ChEBI" id="CHEBI:57595"/>
    </reaction>
</comment>
<feature type="non-terminal residue" evidence="24">
    <location>
        <position position="1"/>
    </location>
</feature>
<evidence type="ECO:0000256" key="12">
    <source>
        <dbReference type="ARBA" id="ARBA00050592"/>
    </source>
</evidence>
<sequence length="320" mass="34878">VTSDPCPLCVQVRLQTQSAASPVYRGTVDCIAAIIKQESVKGLYKGLTSPLYGIAFINAIVFGVEGAVHRHMRDKTSLWSHFRSGALAGLAQTVICSPMELAKTRMQVQGQGESRLRFAHVRHAYTGPVDCLVKIFRAEGVRGVFRGLTITACREAPSFGVYFCSYEYLCRLLVRIGATATPPAANANSDPQLHHHLSIPMLLVAGGMAGICAWVSTYPIDVIKSRVQADMTNKYTGFWDCCRKSYGEMGVAVFTRGLGSTVLRAFPVNAATFGVVSLILRSCNVPSDDDGSYDWSMYVLRNYPDATLHLSHIANFPSCP</sequence>
<keyword evidence="5" id="KW-0677">Repeat</keyword>
<keyword evidence="8" id="KW-1133">Transmembrane helix</keyword>
<comment type="similarity">
    <text evidence="2 23">Belongs to the mitochondrial carrier (TC 2.A.29) family.</text>
</comment>
<comment type="subcellular location">
    <subcellularLocation>
        <location evidence="1">Mitochondrion inner membrane</location>
        <topology evidence="1">Multi-pass membrane protein</topology>
    </subcellularLocation>
</comment>
<evidence type="ECO:0000256" key="8">
    <source>
        <dbReference type="ARBA" id="ARBA00022989"/>
    </source>
</evidence>
<evidence type="ECO:0000256" key="13">
    <source>
        <dbReference type="ARBA" id="ARBA00050768"/>
    </source>
</evidence>
<evidence type="ECO:0000256" key="22">
    <source>
        <dbReference type="PROSITE-ProRule" id="PRU00282"/>
    </source>
</evidence>
<dbReference type="PANTHER" id="PTHR45624">
    <property type="entry name" value="MITOCHONDRIAL BASIC AMINO ACIDS TRANSPORTER-RELATED"/>
    <property type="match status" value="1"/>
</dbReference>
<evidence type="ECO:0000256" key="7">
    <source>
        <dbReference type="ARBA" id="ARBA00022970"/>
    </source>
</evidence>
<evidence type="ECO:0000256" key="17">
    <source>
        <dbReference type="ARBA" id="ARBA00071763"/>
    </source>
</evidence>